<evidence type="ECO:0000256" key="1">
    <source>
        <dbReference type="SAM" id="MobiDB-lite"/>
    </source>
</evidence>
<name>A0A919MJK5_9ACTN</name>
<dbReference type="SUPFAM" id="SSF50494">
    <property type="entry name" value="Trypsin-like serine proteases"/>
    <property type="match status" value="1"/>
</dbReference>
<evidence type="ECO:0000313" key="3">
    <source>
        <dbReference type="Proteomes" id="UP000647172"/>
    </source>
</evidence>
<protein>
    <recommendedName>
        <fullName evidence="4">Serine protease PepD</fullName>
    </recommendedName>
</protein>
<dbReference type="GO" id="GO:0006508">
    <property type="term" value="P:proteolysis"/>
    <property type="evidence" value="ECO:0007669"/>
    <property type="project" value="InterPro"/>
</dbReference>
<accession>A0A919MJK5</accession>
<dbReference type="Pfam" id="PF13365">
    <property type="entry name" value="Trypsin_2"/>
    <property type="match status" value="1"/>
</dbReference>
<proteinExistence type="predicted"/>
<evidence type="ECO:0008006" key="4">
    <source>
        <dbReference type="Google" id="ProtNLM"/>
    </source>
</evidence>
<dbReference type="InterPro" id="IPR009003">
    <property type="entry name" value="Peptidase_S1_PA"/>
</dbReference>
<dbReference type="AlphaFoldDB" id="A0A919MJK5"/>
<dbReference type="EMBL" id="BOMQ01000014">
    <property type="protein sequence ID" value="GIE47556.1"/>
    <property type="molecule type" value="Genomic_DNA"/>
</dbReference>
<organism evidence="2 3">
    <name type="scientific">Actinoplanes nipponensis</name>
    <dbReference type="NCBI Taxonomy" id="135950"/>
    <lineage>
        <taxon>Bacteria</taxon>
        <taxon>Bacillati</taxon>
        <taxon>Actinomycetota</taxon>
        <taxon>Actinomycetes</taxon>
        <taxon>Micromonosporales</taxon>
        <taxon>Micromonosporaceae</taxon>
        <taxon>Actinoplanes</taxon>
    </lineage>
</organism>
<dbReference type="PANTHER" id="PTHR43019">
    <property type="entry name" value="SERINE ENDOPROTEASE DEGS"/>
    <property type="match status" value="1"/>
</dbReference>
<gene>
    <name evidence="2" type="ORF">Ani05nite_10900</name>
</gene>
<dbReference type="Gene3D" id="2.40.10.120">
    <property type="match status" value="1"/>
</dbReference>
<keyword evidence="3" id="KW-1185">Reference proteome</keyword>
<comment type="caution">
    <text evidence="2">The sequence shown here is derived from an EMBL/GenBank/DDBJ whole genome shotgun (WGS) entry which is preliminary data.</text>
</comment>
<evidence type="ECO:0000313" key="2">
    <source>
        <dbReference type="EMBL" id="GIE47556.1"/>
    </source>
</evidence>
<dbReference type="GO" id="GO:0004252">
    <property type="term" value="F:serine-type endopeptidase activity"/>
    <property type="evidence" value="ECO:0007669"/>
    <property type="project" value="InterPro"/>
</dbReference>
<feature type="region of interest" description="Disordered" evidence="1">
    <location>
        <begin position="1"/>
        <end position="53"/>
    </location>
</feature>
<reference evidence="2" key="1">
    <citation type="submission" date="2021-01" db="EMBL/GenBank/DDBJ databases">
        <title>Whole genome shotgun sequence of Actinoplanes nipponensis NBRC 14063.</title>
        <authorList>
            <person name="Komaki H."/>
            <person name="Tamura T."/>
        </authorList>
    </citation>
    <scope>NUCLEOTIDE SEQUENCE</scope>
    <source>
        <strain evidence="2">NBRC 14063</strain>
    </source>
</reference>
<dbReference type="RefSeq" id="WP_203765693.1">
    <property type="nucleotide sequence ID" value="NZ_BAAAYJ010000065.1"/>
</dbReference>
<dbReference type="Proteomes" id="UP000647172">
    <property type="component" value="Unassembled WGS sequence"/>
</dbReference>
<dbReference type="InterPro" id="IPR001940">
    <property type="entry name" value="Peptidase_S1C"/>
</dbReference>
<dbReference type="PRINTS" id="PR00834">
    <property type="entry name" value="PROTEASES2C"/>
</dbReference>
<sequence>MTTAYDPFGVPGPRRAPRDPLLSLPDHPSGEWATAPRPAPRFGHPRPASQFGTPYLPSPAGAAAYPVVADPATEPAVLNGRGRSRLATMALVLVLVLVAGWQAWRLDRVDSRLGTSADQLTAALQRQDQLTERADRLEQKLAAVFDPEAISSSVLPSVFRVRAGNFTGTAFSVGDKAGEDQANLLTNFHVVESVWKSGARKVFLERGEDEVSATIVKVSKGKDLALLRADRKITGLDVAPATVKPGQQVVVVGAPLGLEDTVTTGVVSAYRPNDAEGPTIQFSAPINPGNSGGPVVNSADEVIGLATAKARDAEGIGLAVPIKVACDTFKVC</sequence>
<dbReference type="PANTHER" id="PTHR43019:SF23">
    <property type="entry name" value="PROTEASE DO-LIKE 5, CHLOROPLASTIC"/>
    <property type="match status" value="1"/>
</dbReference>